<keyword evidence="2" id="KW-0560">Oxidoreductase</keyword>
<dbReference type="Pfam" id="PF13532">
    <property type="entry name" value="2OG-FeII_Oxy_2"/>
    <property type="match status" value="1"/>
</dbReference>
<dbReference type="SUPFAM" id="SSF51197">
    <property type="entry name" value="Clavaminate synthase-like"/>
    <property type="match status" value="1"/>
</dbReference>
<dbReference type="Proteomes" id="UP000199527">
    <property type="component" value="Unassembled WGS sequence"/>
</dbReference>
<keyword evidence="3" id="KW-1185">Reference proteome</keyword>
<dbReference type="OrthoDB" id="190276at2"/>
<dbReference type="InterPro" id="IPR037151">
    <property type="entry name" value="AlkB-like_sf"/>
</dbReference>
<dbReference type="Gene3D" id="2.60.120.590">
    <property type="entry name" value="Alpha-ketoglutarate-dependent dioxygenase AlkB-like"/>
    <property type="match status" value="1"/>
</dbReference>
<dbReference type="PANTHER" id="PTHR31212:SF4">
    <property type="entry name" value="ALPHA-KETOGLUTARATE-DEPENDENT DIOXYGENASE ALKB HOMOLOG 3"/>
    <property type="match status" value="1"/>
</dbReference>
<evidence type="ECO:0000313" key="2">
    <source>
        <dbReference type="EMBL" id="SDI58680.1"/>
    </source>
</evidence>
<protein>
    <submittedName>
        <fullName evidence="2">Alkylated DNA repair dioxygenase AlkB</fullName>
    </submittedName>
</protein>
<feature type="domain" description="Fe2OG dioxygenase" evidence="1">
    <location>
        <begin position="102"/>
        <end position="198"/>
    </location>
</feature>
<dbReference type="EMBL" id="FNEM01000002">
    <property type="protein sequence ID" value="SDI58680.1"/>
    <property type="molecule type" value="Genomic_DNA"/>
</dbReference>
<keyword evidence="2" id="KW-0223">Dioxygenase</keyword>
<organism evidence="2 3">
    <name type="scientific">Ferrimonas sediminum</name>
    <dbReference type="NCBI Taxonomy" id="718193"/>
    <lineage>
        <taxon>Bacteria</taxon>
        <taxon>Pseudomonadati</taxon>
        <taxon>Pseudomonadota</taxon>
        <taxon>Gammaproteobacteria</taxon>
        <taxon>Alteromonadales</taxon>
        <taxon>Ferrimonadaceae</taxon>
        <taxon>Ferrimonas</taxon>
    </lineage>
</organism>
<sequence length="203" mass="23950">MILDQAQMPQRLYLKDSELARYWPQFLTREQSDQLFERCLALPWEQPSVQVFGRRHQIPRMQCWLGEHRCDYRYSGTLLKPQPLPSWLNALMFNVSQHCGTRFNAVLANRYRSGDDKMGWHSDNEPEMGQQPQVAIVSLGAGRPLQLRSQDHQQQDFTMPHGSLLQLLPLAQRQCKHQLPARKRVEQERISLTFRYIIPGFWH</sequence>
<dbReference type="GO" id="GO:0051213">
    <property type="term" value="F:dioxygenase activity"/>
    <property type="evidence" value="ECO:0007669"/>
    <property type="project" value="UniProtKB-KW"/>
</dbReference>
<reference evidence="3" key="1">
    <citation type="submission" date="2016-10" db="EMBL/GenBank/DDBJ databases">
        <authorList>
            <person name="Varghese N."/>
            <person name="Submissions S."/>
        </authorList>
    </citation>
    <scope>NUCLEOTIDE SEQUENCE [LARGE SCALE GENOMIC DNA]</scope>
    <source>
        <strain evidence="3">DSM 23317</strain>
    </source>
</reference>
<dbReference type="InterPro" id="IPR032854">
    <property type="entry name" value="ALKBH3"/>
</dbReference>
<dbReference type="GO" id="GO:0006307">
    <property type="term" value="P:DNA alkylation repair"/>
    <property type="evidence" value="ECO:0007669"/>
    <property type="project" value="InterPro"/>
</dbReference>
<accession>A0A1G8LU18</accession>
<dbReference type="PROSITE" id="PS51471">
    <property type="entry name" value="FE2OG_OXY"/>
    <property type="match status" value="1"/>
</dbReference>
<dbReference type="AlphaFoldDB" id="A0A1G8LU18"/>
<dbReference type="PANTHER" id="PTHR31212">
    <property type="entry name" value="ALPHA-KETOGLUTARATE-DEPENDENT DIOXYGENASE ALKB HOMOLOG 3"/>
    <property type="match status" value="1"/>
</dbReference>
<evidence type="ECO:0000313" key="3">
    <source>
        <dbReference type="Proteomes" id="UP000199527"/>
    </source>
</evidence>
<dbReference type="RefSeq" id="WP_090361833.1">
    <property type="nucleotide sequence ID" value="NZ_FNEM01000002.1"/>
</dbReference>
<gene>
    <name evidence="2" type="ORF">SAMN04488540_102159</name>
</gene>
<dbReference type="InterPro" id="IPR027450">
    <property type="entry name" value="AlkB-like"/>
</dbReference>
<evidence type="ECO:0000259" key="1">
    <source>
        <dbReference type="PROSITE" id="PS51471"/>
    </source>
</evidence>
<name>A0A1G8LU18_9GAMM</name>
<proteinExistence type="predicted"/>
<dbReference type="InterPro" id="IPR005123">
    <property type="entry name" value="Oxoglu/Fe-dep_dioxygenase_dom"/>
</dbReference>